<dbReference type="GO" id="GO:0001228">
    <property type="term" value="F:DNA-binding transcription activator activity, RNA polymerase II-specific"/>
    <property type="evidence" value="ECO:0007669"/>
    <property type="project" value="TreeGrafter"/>
</dbReference>
<feature type="domain" description="BZIP" evidence="10">
    <location>
        <begin position="220"/>
        <end position="235"/>
    </location>
</feature>
<name>A0A8K0T0Q2_9HYPO</name>
<dbReference type="SMART" id="SM00338">
    <property type="entry name" value="BRLZ"/>
    <property type="match status" value="1"/>
</dbReference>
<reference evidence="11" key="1">
    <citation type="journal article" date="2021" name="Nat. Commun.">
        <title>Genetic determinants of endophytism in the Arabidopsis root mycobiome.</title>
        <authorList>
            <person name="Mesny F."/>
            <person name="Miyauchi S."/>
            <person name="Thiergart T."/>
            <person name="Pickel B."/>
            <person name="Atanasova L."/>
            <person name="Karlsson M."/>
            <person name="Huettel B."/>
            <person name="Barry K.W."/>
            <person name="Haridas S."/>
            <person name="Chen C."/>
            <person name="Bauer D."/>
            <person name="Andreopoulos W."/>
            <person name="Pangilinan J."/>
            <person name="LaButti K."/>
            <person name="Riley R."/>
            <person name="Lipzen A."/>
            <person name="Clum A."/>
            <person name="Drula E."/>
            <person name="Henrissat B."/>
            <person name="Kohler A."/>
            <person name="Grigoriev I.V."/>
            <person name="Martin F.M."/>
            <person name="Hacquard S."/>
        </authorList>
    </citation>
    <scope>NUCLEOTIDE SEQUENCE</scope>
    <source>
        <strain evidence="11">MPI-CAGE-CH-0235</strain>
    </source>
</reference>
<keyword evidence="12" id="KW-1185">Reference proteome</keyword>
<feature type="compositionally biased region" description="Pro residues" evidence="9">
    <location>
        <begin position="110"/>
        <end position="121"/>
    </location>
</feature>
<feature type="compositionally biased region" description="Pro residues" evidence="9">
    <location>
        <begin position="179"/>
        <end position="197"/>
    </location>
</feature>
<dbReference type="InterPro" id="IPR046347">
    <property type="entry name" value="bZIP_sf"/>
</dbReference>
<feature type="compositionally biased region" description="Low complexity" evidence="9">
    <location>
        <begin position="163"/>
        <end position="178"/>
    </location>
</feature>
<feature type="compositionally biased region" description="Basic and acidic residues" evidence="9">
    <location>
        <begin position="207"/>
        <end position="218"/>
    </location>
</feature>
<keyword evidence="4" id="KW-0805">Transcription regulation</keyword>
<feature type="region of interest" description="Disordered" evidence="9">
    <location>
        <begin position="281"/>
        <end position="367"/>
    </location>
</feature>
<dbReference type="GO" id="GO:0000976">
    <property type="term" value="F:transcription cis-regulatory region binding"/>
    <property type="evidence" value="ECO:0007669"/>
    <property type="project" value="InterPro"/>
</dbReference>
<evidence type="ECO:0000313" key="11">
    <source>
        <dbReference type="EMBL" id="KAH7328118.1"/>
    </source>
</evidence>
<dbReference type="Gene3D" id="1.20.5.170">
    <property type="match status" value="1"/>
</dbReference>
<comment type="similarity">
    <text evidence="3">Belongs to the bZIP family.</text>
</comment>
<proteinExistence type="inferred from homology"/>
<dbReference type="OrthoDB" id="2593073at2759"/>
<feature type="region of interest" description="Disordered" evidence="9">
    <location>
        <begin position="95"/>
        <end position="126"/>
    </location>
</feature>
<evidence type="ECO:0000256" key="1">
    <source>
        <dbReference type="ARBA" id="ARBA00004049"/>
    </source>
</evidence>
<dbReference type="InterPro" id="IPR004827">
    <property type="entry name" value="bZIP"/>
</dbReference>
<dbReference type="SUPFAM" id="SSF57959">
    <property type="entry name" value="Leucine zipper domain"/>
    <property type="match status" value="1"/>
</dbReference>
<keyword evidence="7" id="KW-0539">Nucleus</keyword>
<organism evidence="11 12">
    <name type="scientific">Stachybotrys elegans</name>
    <dbReference type="NCBI Taxonomy" id="80388"/>
    <lineage>
        <taxon>Eukaryota</taxon>
        <taxon>Fungi</taxon>
        <taxon>Dikarya</taxon>
        <taxon>Ascomycota</taxon>
        <taxon>Pezizomycotina</taxon>
        <taxon>Sordariomycetes</taxon>
        <taxon>Hypocreomycetidae</taxon>
        <taxon>Hypocreales</taxon>
        <taxon>Stachybotryaceae</taxon>
        <taxon>Stachybotrys</taxon>
    </lineage>
</organism>
<evidence type="ECO:0000259" key="10">
    <source>
        <dbReference type="PROSITE" id="PS00036"/>
    </source>
</evidence>
<evidence type="ECO:0000256" key="3">
    <source>
        <dbReference type="ARBA" id="ARBA00007163"/>
    </source>
</evidence>
<feature type="compositionally biased region" description="Low complexity" evidence="9">
    <location>
        <begin position="221"/>
        <end position="231"/>
    </location>
</feature>
<comment type="function">
    <text evidence="1">Putative transcription factor.</text>
</comment>
<evidence type="ECO:0000256" key="2">
    <source>
        <dbReference type="ARBA" id="ARBA00004123"/>
    </source>
</evidence>
<evidence type="ECO:0000256" key="9">
    <source>
        <dbReference type="SAM" id="MobiDB-lite"/>
    </source>
</evidence>
<evidence type="ECO:0000256" key="8">
    <source>
        <dbReference type="ARBA" id="ARBA00044067"/>
    </source>
</evidence>
<dbReference type="PANTHER" id="PTHR40621:SF11">
    <property type="entry name" value="TRANSCRIPTION FACTOR KAPC-RELATED"/>
    <property type="match status" value="1"/>
</dbReference>
<feature type="compositionally biased region" description="Basic and acidic residues" evidence="9">
    <location>
        <begin position="343"/>
        <end position="352"/>
    </location>
</feature>
<dbReference type="PROSITE" id="PS00036">
    <property type="entry name" value="BZIP_BASIC"/>
    <property type="match status" value="1"/>
</dbReference>
<evidence type="ECO:0000313" key="12">
    <source>
        <dbReference type="Proteomes" id="UP000813444"/>
    </source>
</evidence>
<sequence>MRALIHTRLQRHPRPLRRHLSSNSWWSAALGSRTKGYLVVNSPGASGTRPLPTTSHSARHSPCRQFRFVGLPANVSILQSADQHMHAQLELLKSHDADPSPGLAVKREPPGPPPTQSPLAPPVNGYDHLSLAAQDAARALASKTDVDAHIHPDLRARPTNLSAPTAMMPLAPPTGHSPGPAPAGPPNPNIAPAPPSSTPMVLDESPNDGRKTKRELSQSKRAAQNRAAQRAFRQRKEGYIKKLEQQVRDFMDMEQSHKVLQSENYALREYVIHLQSRLLDSQGEYPQPPPNINLSQPPPPQPSVVTPSPLEAIAQAVAELPAQEQAAERQLTSPAYKGVQGTEDTRTAEEINRQLQSEEAPEHPPSV</sequence>
<protein>
    <recommendedName>
        <fullName evidence="8">Putative transcription factor kapC</fullName>
    </recommendedName>
</protein>
<comment type="caution">
    <text evidence="11">The sequence shown here is derived from an EMBL/GenBank/DDBJ whole genome shotgun (WGS) entry which is preliminary data.</text>
</comment>
<dbReference type="GO" id="GO:0090575">
    <property type="term" value="C:RNA polymerase II transcription regulator complex"/>
    <property type="evidence" value="ECO:0007669"/>
    <property type="project" value="TreeGrafter"/>
</dbReference>
<dbReference type="EMBL" id="JAGPNK010000001">
    <property type="protein sequence ID" value="KAH7328118.1"/>
    <property type="molecule type" value="Genomic_DNA"/>
</dbReference>
<accession>A0A8K0T0Q2</accession>
<feature type="compositionally biased region" description="Pro residues" evidence="9">
    <location>
        <begin position="286"/>
        <end position="302"/>
    </location>
</feature>
<comment type="subcellular location">
    <subcellularLocation>
        <location evidence="2">Nucleus</location>
    </subcellularLocation>
</comment>
<evidence type="ECO:0000256" key="7">
    <source>
        <dbReference type="ARBA" id="ARBA00023242"/>
    </source>
</evidence>
<dbReference type="Proteomes" id="UP000813444">
    <property type="component" value="Unassembled WGS sequence"/>
</dbReference>
<dbReference type="Pfam" id="PF00170">
    <property type="entry name" value="bZIP_1"/>
    <property type="match status" value="1"/>
</dbReference>
<dbReference type="AlphaFoldDB" id="A0A8K0T0Q2"/>
<keyword evidence="5" id="KW-0238">DNA-binding</keyword>
<feature type="region of interest" description="Disordered" evidence="9">
    <location>
        <begin position="149"/>
        <end position="234"/>
    </location>
</feature>
<keyword evidence="6" id="KW-0804">Transcription</keyword>
<evidence type="ECO:0000256" key="6">
    <source>
        <dbReference type="ARBA" id="ARBA00023163"/>
    </source>
</evidence>
<gene>
    <name evidence="11" type="ORF">B0I35DRAFT_472864</name>
</gene>
<evidence type="ECO:0000256" key="5">
    <source>
        <dbReference type="ARBA" id="ARBA00023125"/>
    </source>
</evidence>
<dbReference type="PANTHER" id="PTHR40621">
    <property type="entry name" value="TRANSCRIPTION FACTOR KAPC-RELATED"/>
    <property type="match status" value="1"/>
</dbReference>
<evidence type="ECO:0000256" key="4">
    <source>
        <dbReference type="ARBA" id="ARBA00023015"/>
    </source>
</evidence>
<dbReference type="InterPro" id="IPR050936">
    <property type="entry name" value="AP-1-like"/>
</dbReference>